<feature type="domain" description="AAA+ ATPase" evidence="1">
    <location>
        <begin position="51"/>
        <end position="190"/>
    </location>
</feature>
<dbReference type="AlphaFoldDB" id="A0A6A9V179"/>
<evidence type="ECO:0000313" key="3">
    <source>
        <dbReference type="Proteomes" id="UP000435304"/>
    </source>
</evidence>
<dbReference type="InterPro" id="IPR003593">
    <property type="entry name" value="AAA+_ATPase"/>
</dbReference>
<keyword evidence="3" id="KW-1185">Reference proteome</keyword>
<dbReference type="NCBIfam" id="NF005926">
    <property type="entry name" value="PRK07940.1"/>
    <property type="match status" value="1"/>
</dbReference>
<gene>
    <name evidence="2" type="ORF">GC722_13080</name>
</gene>
<dbReference type="PANTHER" id="PTHR11669">
    <property type="entry name" value="REPLICATION FACTOR C / DNA POLYMERASE III GAMMA-TAU SUBUNIT"/>
    <property type="match status" value="1"/>
</dbReference>
<dbReference type="Proteomes" id="UP000435304">
    <property type="component" value="Unassembled WGS sequence"/>
</dbReference>
<dbReference type="InterPro" id="IPR027417">
    <property type="entry name" value="P-loop_NTPase"/>
</dbReference>
<proteinExistence type="predicted"/>
<dbReference type="Gene3D" id="3.40.50.300">
    <property type="entry name" value="P-loop containing nucleotide triphosphate hydrolases"/>
    <property type="match status" value="1"/>
</dbReference>
<dbReference type="GO" id="GO:0003887">
    <property type="term" value="F:DNA-directed DNA polymerase activity"/>
    <property type="evidence" value="ECO:0007669"/>
    <property type="project" value="UniProtKB-EC"/>
</dbReference>
<dbReference type="GO" id="GO:0006261">
    <property type="term" value="P:DNA-templated DNA replication"/>
    <property type="evidence" value="ECO:0007669"/>
    <property type="project" value="TreeGrafter"/>
</dbReference>
<dbReference type="RefSeq" id="WP_156610913.1">
    <property type="nucleotide sequence ID" value="NZ_WPCU01000009.1"/>
</dbReference>
<reference evidence="2 3" key="1">
    <citation type="submission" date="2019-12" db="EMBL/GenBank/DDBJ databases">
        <title>Auraticoccus cholistani sp. nov., an actinomycete isolated from soil of Cholistan desert.</title>
        <authorList>
            <person name="Cheema M.T."/>
        </authorList>
    </citation>
    <scope>NUCLEOTIDE SEQUENCE [LARGE SCALE GENOMIC DNA]</scope>
    <source>
        <strain evidence="2 3">F435</strain>
    </source>
</reference>
<dbReference type="Pfam" id="PF13177">
    <property type="entry name" value="DNA_pol3_delta2"/>
    <property type="match status" value="1"/>
</dbReference>
<sequence length="413" mass="43964">MTVLPGGLPAPAPTAPPRPVELLPGVWRDLVGQHGPVATLRRAAAGEPHAMSHAWLITGPPGSGRSTAARAFAAALQCDRHGCGECQQCRTALSGAHPDVTLVRTEQLSIGVDEVRELVRRAAMSPTLGRRQVLVVEDADRLTERGADALLKSIEEPAAKTVWLLCAPTSDDVVPTIRSRCRLLTLSTPRPADVAALLHRRDGVDEALAAHAARAAQGHIGRARVLARDEGARNRRREVLQIPGQLTGLGACLTAAANLVEACAEEAAAATSALDAKERAALEEALGFGTRGARPRQAASALKELEEQQKARAKRFQRDALDRALTELTAWYRDVLALQTCQAREVAPELEGRPGPELVNAELRAEIAVAARRGSPESTLRRIDALLACRQALETNVAPLLAVEAMMIALVEG</sequence>
<keyword evidence="2" id="KW-0808">Transferase</keyword>
<dbReference type="SUPFAM" id="SSF52540">
    <property type="entry name" value="P-loop containing nucleoside triphosphate hydrolases"/>
    <property type="match status" value="1"/>
</dbReference>
<dbReference type="GO" id="GO:0008408">
    <property type="term" value="F:3'-5' exonuclease activity"/>
    <property type="evidence" value="ECO:0007669"/>
    <property type="project" value="InterPro"/>
</dbReference>
<dbReference type="EMBL" id="WPCU01000009">
    <property type="protein sequence ID" value="MVA76949.1"/>
    <property type="molecule type" value="Genomic_DNA"/>
</dbReference>
<evidence type="ECO:0000259" key="1">
    <source>
        <dbReference type="SMART" id="SM00382"/>
    </source>
</evidence>
<name>A0A6A9V179_9ACTN</name>
<dbReference type="InterPro" id="IPR050238">
    <property type="entry name" value="DNA_Rep/Repair_Clamp_Loader"/>
</dbReference>
<dbReference type="InterPro" id="IPR004622">
    <property type="entry name" value="DNA_pol_HolB"/>
</dbReference>
<organism evidence="2 3">
    <name type="scientific">Auraticoccus cholistanensis</name>
    <dbReference type="NCBI Taxonomy" id="2656650"/>
    <lineage>
        <taxon>Bacteria</taxon>
        <taxon>Bacillati</taxon>
        <taxon>Actinomycetota</taxon>
        <taxon>Actinomycetes</taxon>
        <taxon>Propionibacteriales</taxon>
        <taxon>Propionibacteriaceae</taxon>
        <taxon>Auraticoccus</taxon>
    </lineage>
</organism>
<dbReference type="PANTHER" id="PTHR11669:SF8">
    <property type="entry name" value="DNA POLYMERASE III SUBUNIT DELTA"/>
    <property type="match status" value="1"/>
</dbReference>
<dbReference type="EC" id="2.7.7.7" evidence="2"/>
<dbReference type="NCBIfam" id="TIGR00678">
    <property type="entry name" value="holB"/>
    <property type="match status" value="1"/>
</dbReference>
<evidence type="ECO:0000313" key="2">
    <source>
        <dbReference type="EMBL" id="MVA76949.1"/>
    </source>
</evidence>
<keyword evidence="2" id="KW-0548">Nucleotidyltransferase</keyword>
<comment type="caution">
    <text evidence="2">The sequence shown here is derived from an EMBL/GenBank/DDBJ whole genome shotgun (WGS) entry which is preliminary data.</text>
</comment>
<accession>A0A6A9V179</accession>
<dbReference type="SMART" id="SM00382">
    <property type="entry name" value="AAA"/>
    <property type="match status" value="1"/>
</dbReference>
<protein>
    <submittedName>
        <fullName evidence="2">DNA polymerase III subunit delta</fullName>
        <ecNumber evidence="2">2.7.7.7</ecNumber>
    </submittedName>
</protein>